<dbReference type="RefSeq" id="WP_272749165.1">
    <property type="nucleotide sequence ID" value="NZ_JAQQKX010000014.1"/>
</dbReference>
<evidence type="ECO:0008006" key="5">
    <source>
        <dbReference type="Google" id="ProtNLM"/>
    </source>
</evidence>
<evidence type="ECO:0000313" key="3">
    <source>
        <dbReference type="EMBL" id="MDC7684695.1"/>
    </source>
</evidence>
<comment type="caution">
    <text evidence="3">The sequence shown here is derived from an EMBL/GenBank/DDBJ whole genome shotgun (WGS) entry which is preliminary data.</text>
</comment>
<reference evidence="3 4" key="1">
    <citation type="submission" date="2023-01" db="EMBL/GenBank/DDBJ databases">
        <title>Novel species of the genus Asticcacaulis isolated from rivers.</title>
        <authorList>
            <person name="Lu H."/>
        </authorList>
    </citation>
    <scope>NUCLEOTIDE SEQUENCE [LARGE SCALE GENOMIC DNA]</scope>
    <source>
        <strain evidence="3 4">BYS171W</strain>
    </source>
</reference>
<feature type="chain" id="PRO_5045486044" description="Secreted protein" evidence="2">
    <location>
        <begin position="26"/>
        <end position="152"/>
    </location>
</feature>
<feature type="region of interest" description="Disordered" evidence="1">
    <location>
        <begin position="119"/>
        <end position="152"/>
    </location>
</feature>
<accession>A0ABT5HXW6</accession>
<proteinExistence type="predicted"/>
<organism evidence="3 4">
    <name type="scientific">Asticcacaulis aquaticus</name>
    <dbReference type="NCBI Taxonomy" id="2984212"/>
    <lineage>
        <taxon>Bacteria</taxon>
        <taxon>Pseudomonadati</taxon>
        <taxon>Pseudomonadota</taxon>
        <taxon>Alphaproteobacteria</taxon>
        <taxon>Caulobacterales</taxon>
        <taxon>Caulobacteraceae</taxon>
        <taxon>Asticcacaulis</taxon>
    </lineage>
</organism>
<name>A0ABT5HXW6_9CAUL</name>
<dbReference type="EMBL" id="JAQQKX010000014">
    <property type="protein sequence ID" value="MDC7684695.1"/>
    <property type="molecule type" value="Genomic_DNA"/>
</dbReference>
<keyword evidence="4" id="KW-1185">Reference proteome</keyword>
<gene>
    <name evidence="3" type="ORF">PQU92_15525</name>
</gene>
<evidence type="ECO:0000256" key="2">
    <source>
        <dbReference type="SAM" id="SignalP"/>
    </source>
</evidence>
<evidence type="ECO:0000313" key="4">
    <source>
        <dbReference type="Proteomes" id="UP001214854"/>
    </source>
</evidence>
<dbReference type="Proteomes" id="UP001214854">
    <property type="component" value="Unassembled WGS sequence"/>
</dbReference>
<keyword evidence="2" id="KW-0732">Signal</keyword>
<sequence length="152" mass="17688">MTTARMITALSAATLMIGAAATASAQPRPYSQTSRTYDGFCYQNETYRQTRNTEWGPGGPRTTTTTYTTNANCLNGQYYIFDGSRYDPPKAPRGYRIAYFYDRPTYKVYYTHKNGKPVKWMRHDDRRDDRHDDHRNDNNRNDRPGGDRPDRH</sequence>
<evidence type="ECO:0000256" key="1">
    <source>
        <dbReference type="SAM" id="MobiDB-lite"/>
    </source>
</evidence>
<feature type="compositionally biased region" description="Basic and acidic residues" evidence="1">
    <location>
        <begin position="121"/>
        <end position="152"/>
    </location>
</feature>
<protein>
    <recommendedName>
        <fullName evidence="5">Secreted protein</fullName>
    </recommendedName>
</protein>
<feature type="signal peptide" evidence="2">
    <location>
        <begin position="1"/>
        <end position="25"/>
    </location>
</feature>